<dbReference type="EMBL" id="KZ857422">
    <property type="protein sequence ID" value="RDX46958.1"/>
    <property type="molecule type" value="Genomic_DNA"/>
</dbReference>
<reference evidence="1 2" key="1">
    <citation type="journal article" date="2018" name="Biotechnol. Biofuels">
        <title>Integrative visual omics of the white-rot fungus Polyporus brumalis exposes the biotechnological potential of its oxidative enzymes for delignifying raw plant biomass.</title>
        <authorList>
            <person name="Miyauchi S."/>
            <person name="Rancon A."/>
            <person name="Drula E."/>
            <person name="Hage H."/>
            <person name="Chaduli D."/>
            <person name="Favel A."/>
            <person name="Grisel S."/>
            <person name="Henrissat B."/>
            <person name="Herpoel-Gimbert I."/>
            <person name="Ruiz-Duenas F.J."/>
            <person name="Chevret D."/>
            <person name="Hainaut M."/>
            <person name="Lin J."/>
            <person name="Wang M."/>
            <person name="Pangilinan J."/>
            <person name="Lipzen A."/>
            <person name="Lesage-Meessen L."/>
            <person name="Navarro D."/>
            <person name="Riley R."/>
            <person name="Grigoriev I.V."/>
            <person name="Zhou S."/>
            <person name="Raouche S."/>
            <person name="Rosso M.N."/>
        </authorList>
    </citation>
    <scope>NUCLEOTIDE SEQUENCE [LARGE SCALE GENOMIC DNA]</scope>
    <source>
        <strain evidence="1 2">BRFM 1820</strain>
    </source>
</reference>
<evidence type="ECO:0000313" key="2">
    <source>
        <dbReference type="Proteomes" id="UP000256964"/>
    </source>
</evidence>
<dbReference type="Proteomes" id="UP000256964">
    <property type="component" value="Unassembled WGS sequence"/>
</dbReference>
<gene>
    <name evidence="1" type="ORF">OH76DRAFT_1558032</name>
</gene>
<name>A0A371D329_9APHY</name>
<dbReference type="OrthoDB" id="10530075at2759"/>
<evidence type="ECO:0000313" key="1">
    <source>
        <dbReference type="EMBL" id="RDX46958.1"/>
    </source>
</evidence>
<dbReference type="AlphaFoldDB" id="A0A371D329"/>
<sequence length="471" mass="51230">MQRAALPRQPSINLSYVSLDPIIAEVALSPNLVVAEVNVRIAFYWLKDLRSYPEFHGLEEQLGDSVPASSLSTADPATLKGGAFVLYCRLCPLPLLSKRLQDDATELMLAHPDALSDVLNDEALRVAYEVIEDTLDCGPLSLAFLYDVLRFLRVSLWAARNSGERFDGQVAESLLILLPFSRSKSIGIRCLVVAALTSLASSDGPLDTQTGTCAFGSNDQPAESLATASWQGLKDSPFATFISAVPSGDRYHLVMSQFCTSPNVDWRSLGFALVEIIEEPNGPSTQRLEIDATDPGHDYSALEDISDALVAAMIDQAYDPEAAAILRLRAALAKGSYMDVLAQARKAVQDHPTFSFQITLKVSRKGLMCVSDDASPMLRRWLLWRAVVHGGLQGLSLAGRTIGGEGGDIRMSLALLKSAVKDTEALLRVKHDEHVIFPVQEHVLIWHILLSVALHGARLPDSITVCRGRSS</sequence>
<protein>
    <submittedName>
        <fullName evidence="1">Uncharacterized protein</fullName>
    </submittedName>
</protein>
<accession>A0A371D329</accession>
<dbReference type="STRING" id="139420.A0A371D329"/>
<organism evidence="1 2">
    <name type="scientific">Lentinus brumalis</name>
    <dbReference type="NCBI Taxonomy" id="2498619"/>
    <lineage>
        <taxon>Eukaryota</taxon>
        <taxon>Fungi</taxon>
        <taxon>Dikarya</taxon>
        <taxon>Basidiomycota</taxon>
        <taxon>Agaricomycotina</taxon>
        <taxon>Agaricomycetes</taxon>
        <taxon>Polyporales</taxon>
        <taxon>Polyporaceae</taxon>
        <taxon>Lentinus</taxon>
    </lineage>
</organism>
<proteinExistence type="predicted"/>
<keyword evidence="2" id="KW-1185">Reference proteome</keyword>